<dbReference type="SUPFAM" id="SSF48403">
    <property type="entry name" value="Ankyrin repeat"/>
    <property type="match status" value="1"/>
</dbReference>
<dbReference type="InterPro" id="IPR052050">
    <property type="entry name" value="SecEffector_AnkRepeat"/>
</dbReference>
<dbReference type="InterPro" id="IPR036770">
    <property type="entry name" value="Ankyrin_rpt-contain_sf"/>
</dbReference>
<dbReference type="InterPro" id="IPR002110">
    <property type="entry name" value="Ankyrin_rpt"/>
</dbReference>
<comment type="caution">
    <text evidence="2">The sequence shown here is derived from an EMBL/GenBank/DDBJ whole genome shotgun (WGS) entry which is preliminary data.</text>
</comment>
<feature type="region of interest" description="Disordered" evidence="1">
    <location>
        <begin position="322"/>
        <end position="343"/>
    </location>
</feature>
<evidence type="ECO:0000313" key="3">
    <source>
        <dbReference type="Proteomes" id="UP000198157"/>
    </source>
</evidence>
<organism evidence="2 3">
    <name type="scientific">Stenotrophomonas maltophilia</name>
    <name type="common">Pseudomonas maltophilia</name>
    <name type="synonym">Xanthomonas maltophilia</name>
    <dbReference type="NCBI Taxonomy" id="40324"/>
    <lineage>
        <taxon>Bacteria</taxon>
        <taxon>Pseudomonadati</taxon>
        <taxon>Pseudomonadota</taxon>
        <taxon>Gammaproteobacteria</taxon>
        <taxon>Lysobacterales</taxon>
        <taxon>Lysobacteraceae</taxon>
        <taxon>Stenotrophomonas</taxon>
        <taxon>Stenotrophomonas maltophilia group</taxon>
    </lineage>
</organism>
<dbReference type="PANTHER" id="PTHR46586:SF3">
    <property type="entry name" value="ANKYRIN REPEAT-CONTAINING PROTEIN"/>
    <property type="match status" value="1"/>
</dbReference>
<name>A0A246HJ78_STEMA</name>
<accession>A0A246HJ78</accession>
<dbReference type="AlphaFoldDB" id="A0A246HJ78"/>
<gene>
    <name evidence="2" type="ORF">CEE60_16155</name>
</gene>
<dbReference type="Pfam" id="PF12796">
    <property type="entry name" value="Ank_2"/>
    <property type="match status" value="2"/>
</dbReference>
<dbReference type="PANTHER" id="PTHR46586">
    <property type="entry name" value="ANKYRIN REPEAT-CONTAINING PROTEIN"/>
    <property type="match status" value="1"/>
</dbReference>
<dbReference type="SMART" id="SM00248">
    <property type="entry name" value="ANK"/>
    <property type="match status" value="5"/>
</dbReference>
<evidence type="ECO:0000256" key="1">
    <source>
        <dbReference type="SAM" id="MobiDB-lite"/>
    </source>
</evidence>
<dbReference type="Proteomes" id="UP000198157">
    <property type="component" value="Unassembled WGS sequence"/>
</dbReference>
<dbReference type="EMBL" id="NIVS01000046">
    <property type="protein sequence ID" value="OWQ50907.1"/>
    <property type="molecule type" value="Genomic_DNA"/>
</dbReference>
<dbReference type="OrthoDB" id="6003230at2"/>
<reference evidence="2 3" key="1">
    <citation type="submission" date="2017-06" db="EMBL/GenBank/DDBJ databases">
        <authorList>
            <person name="Kim H.J."/>
            <person name="Triplett B.A."/>
        </authorList>
    </citation>
    <scope>NUCLEOTIDE SEQUENCE [LARGE SCALE GENOMIC DNA]</scope>
    <source>
        <strain evidence="2 3">13146</strain>
    </source>
</reference>
<sequence length="343" mass="36184">MKEREKLEEAVKAGDVARVLKIVAASPISSRLAWEAVQEAVEANQEEVIDALLPSLLPTRSAFPLAVAASQGQVSILRKLIPVSNPMADDSLALSWAARSGSVEAVEALLPFTDPLASDSNALVHAAREGHAEIVALLIPLSDPKANGNRALWEAATHGHLNIVKLLLPVSSAIVCAMSILPNAAAQGATDVIKVLLKAKLPDPGDTYATGLDVAATNGHLDTVNVLIPAITKAGAPRGFGNKAIYEAARAGHTRIVERLIGVVSQSVCSHALAAAIEGGKRETAIALLDHADHAEAERALYLPDRKSRLALLIAERQATQTRKHLGDQTSVPALKRHRPARI</sequence>
<evidence type="ECO:0000313" key="2">
    <source>
        <dbReference type="EMBL" id="OWQ50907.1"/>
    </source>
</evidence>
<proteinExistence type="predicted"/>
<dbReference type="Gene3D" id="1.25.40.20">
    <property type="entry name" value="Ankyrin repeat-containing domain"/>
    <property type="match status" value="2"/>
</dbReference>
<protein>
    <submittedName>
        <fullName evidence="2">Uncharacterized protein</fullName>
    </submittedName>
</protein>